<dbReference type="PANTHER" id="PTHR11022">
    <property type="entry name" value="PEPTIDOGLYCAN RECOGNITION PROTEIN"/>
    <property type="match status" value="1"/>
</dbReference>
<keyword evidence="3" id="KW-0391">Immunity</keyword>
<proteinExistence type="inferred from homology"/>
<dbReference type="PANTHER" id="PTHR11022:SF41">
    <property type="entry name" value="PEPTIDOGLYCAN-RECOGNITION PROTEIN LC-RELATED"/>
    <property type="match status" value="1"/>
</dbReference>
<evidence type="ECO:0000313" key="5">
    <source>
        <dbReference type="EMBL" id="KAJ8975310.1"/>
    </source>
</evidence>
<evidence type="ECO:0000256" key="2">
    <source>
        <dbReference type="ARBA" id="ARBA00022588"/>
    </source>
</evidence>
<feature type="domain" description="Peptidoglycan recognition protein family" evidence="4">
    <location>
        <begin position="159"/>
        <end position="259"/>
    </location>
</feature>
<name>A0ABQ9JAV3_9CUCU</name>
<feature type="domain" description="Peptidoglycan recognition protein family" evidence="4">
    <location>
        <begin position="9"/>
        <end position="137"/>
    </location>
</feature>
<dbReference type="SMART" id="SM00701">
    <property type="entry name" value="PGRP"/>
    <property type="match status" value="2"/>
</dbReference>
<evidence type="ECO:0000259" key="4">
    <source>
        <dbReference type="SMART" id="SM00701"/>
    </source>
</evidence>
<evidence type="ECO:0000256" key="1">
    <source>
        <dbReference type="ARBA" id="ARBA00007553"/>
    </source>
</evidence>
<evidence type="ECO:0000313" key="6">
    <source>
        <dbReference type="Proteomes" id="UP001162164"/>
    </source>
</evidence>
<gene>
    <name evidence="5" type="ORF">NQ317_000488</name>
</gene>
<dbReference type="EMBL" id="JAPWTJ010000844">
    <property type="protein sequence ID" value="KAJ8975310.1"/>
    <property type="molecule type" value="Genomic_DNA"/>
</dbReference>
<organism evidence="5 6">
    <name type="scientific">Molorchus minor</name>
    <dbReference type="NCBI Taxonomy" id="1323400"/>
    <lineage>
        <taxon>Eukaryota</taxon>
        <taxon>Metazoa</taxon>
        <taxon>Ecdysozoa</taxon>
        <taxon>Arthropoda</taxon>
        <taxon>Hexapoda</taxon>
        <taxon>Insecta</taxon>
        <taxon>Pterygota</taxon>
        <taxon>Neoptera</taxon>
        <taxon>Endopterygota</taxon>
        <taxon>Coleoptera</taxon>
        <taxon>Polyphaga</taxon>
        <taxon>Cucujiformia</taxon>
        <taxon>Chrysomeloidea</taxon>
        <taxon>Cerambycidae</taxon>
        <taxon>Lamiinae</taxon>
        <taxon>Monochamini</taxon>
        <taxon>Molorchus</taxon>
    </lineage>
</organism>
<dbReference type="InterPro" id="IPR036505">
    <property type="entry name" value="Amidase/PGRP_sf"/>
</dbReference>
<sequence>YNIAINKKLRLVYRLQWLAQPPIEQPDPLKTPVALVMVQHTATEPCYSLAQCIFHVKTIQKYHIESNHWWDIGYNFLVGGDGAAYEGRGWTQEAHTPSDITTRALELIVAFNKLIEKGVELNYIQKDYKILAARQLYGTESPGTAFFNEILTQSETKSLRILSRIKWIAQPPTKVIPPLKTPVSLIVIHHTITESCTTEGACIYIVRQIQQYHIESRQLWDISYNFLVGADSRVYEARGLEERGAHTLILTPRVLVLPS</sequence>
<dbReference type="SUPFAM" id="SSF55846">
    <property type="entry name" value="N-acetylmuramoyl-L-alanine amidase-like"/>
    <property type="match status" value="2"/>
</dbReference>
<dbReference type="InterPro" id="IPR015510">
    <property type="entry name" value="PGRP"/>
</dbReference>
<dbReference type="CDD" id="cd06583">
    <property type="entry name" value="PGRP"/>
    <property type="match status" value="2"/>
</dbReference>
<accession>A0ABQ9JAV3</accession>
<feature type="non-terminal residue" evidence="5">
    <location>
        <position position="1"/>
    </location>
</feature>
<comment type="caution">
    <text evidence="5">The sequence shown here is derived from an EMBL/GenBank/DDBJ whole genome shotgun (WGS) entry which is preliminary data.</text>
</comment>
<protein>
    <recommendedName>
        <fullName evidence="4">Peptidoglycan recognition protein family domain-containing protein</fullName>
    </recommendedName>
</protein>
<dbReference type="InterPro" id="IPR002502">
    <property type="entry name" value="Amidase_domain"/>
</dbReference>
<keyword evidence="6" id="KW-1185">Reference proteome</keyword>
<evidence type="ECO:0000256" key="3">
    <source>
        <dbReference type="ARBA" id="ARBA00022859"/>
    </source>
</evidence>
<dbReference type="Pfam" id="PF01510">
    <property type="entry name" value="Amidase_2"/>
    <property type="match status" value="1"/>
</dbReference>
<comment type="similarity">
    <text evidence="1">Belongs to the N-acetylmuramoyl-L-alanine amidase 2 family.</text>
</comment>
<dbReference type="Gene3D" id="3.40.80.10">
    <property type="entry name" value="Peptidoglycan recognition protein-like"/>
    <property type="match status" value="2"/>
</dbReference>
<keyword evidence="2" id="KW-0399">Innate immunity</keyword>
<reference evidence="5" key="1">
    <citation type="journal article" date="2023" name="Insect Mol. Biol.">
        <title>Genome sequencing provides insights into the evolution of gene families encoding plant cell wall-degrading enzymes in longhorned beetles.</title>
        <authorList>
            <person name="Shin N.R."/>
            <person name="Okamura Y."/>
            <person name="Kirsch R."/>
            <person name="Pauchet Y."/>
        </authorList>
    </citation>
    <scope>NUCLEOTIDE SEQUENCE</scope>
    <source>
        <strain evidence="5">MMC_N1</strain>
    </source>
</reference>
<dbReference type="Proteomes" id="UP001162164">
    <property type="component" value="Unassembled WGS sequence"/>
</dbReference>
<dbReference type="InterPro" id="IPR006619">
    <property type="entry name" value="PGRP_domain_met/bac"/>
</dbReference>